<name>A0ABX1LW87_9CYAN</name>
<proteinExistence type="predicted"/>
<evidence type="ECO:0000313" key="1">
    <source>
        <dbReference type="EMBL" id="NMF59049.1"/>
    </source>
</evidence>
<dbReference type="RefSeq" id="WP_169363871.1">
    <property type="nucleotide sequence ID" value="NZ_JAAVJL010000001.1"/>
</dbReference>
<reference evidence="1 2" key="1">
    <citation type="submission" date="2020-03" db="EMBL/GenBank/DDBJ databases">
        <title>Draft Genome Sequence of 2-Methylisoborneol Producing Pseudanabaena yagii Strain GIHE-NHR1 Isolated from North Han River in South Korea.</title>
        <authorList>
            <person name="Jeong J."/>
        </authorList>
    </citation>
    <scope>NUCLEOTIDE SEQUENCE [LARGE SCALE GENOMIC DNA]</scope>
    <source>
        <strain evidence="1 2">GIHE-NHR1</strain>
    </source>
</reference>
<evidence type="ECO:0008006" key="3">
    <source>
        <dbReference type="Google" id="ProtNLM"/>
    </source>
</evidence>
<protein>
    <recommendedName>
        <fullName evidence="3">DUF2281 domain-containing protein</fullName>
    </recommendedName>
</protein>
<dbReference type="Proteomes" id="UP000738376">
    <property type="component" value="Unassembled WGS sequence"/>
</dbReference>
<accession>A0ABX1LW87</accession>
<gene>
    <name evidence="1" type="ORF">HC246_13745</name>
</gene>
<sequence>MTVIENAVSKMQKLPTEEQQQVLRFIEFIAFELADRQVNQESENLKEGQQKSDFWKGLQKFRLTIQNEGVGFTNEDFADLRDRSVGREIIL</sequence>
<comment type="caution">
    <text evidence="1">The sequence shown here is derived from an EMBL/GenBank/DDBJ whole genome shotgun (WGS) entry which is preliminary data.</text>
</comment>
<dbReference type="EMBL" id="JAAVJL010000001">
    <property type="protein sequence ID" value="NMF59049.1"/>
    <property type="molecule type" value="Genomic_DNA"/>
</dbReference>
<keyword evidence="2" id="KW-1185">Reference proteome</keyword>
<evidence type="ECO:0000313" key="2">
    <source>
        <dbReference type="Proteomes" id="UP000738376"/>
    </source>
</evidence>
<organism evidence="1 2">
    <name type="scientific">Pseudanabaena yagii GIHE-NHR1</name>
    <dbReference type="NCBI Taxonomy" id="2722753"/>
    <lineage>
        <taxon>Bacteria</taxon>
        <taxon>Bacillati</taxon>
        <taxon>Cyanobacteriota</taxon>
        <taxon>Cyanophyceae</taxon>
        <taxon>Pseudanabaenales</taxon>
        <taxon>Pseudanabaenaceae</taxon>
        <taxon>Pseudanabaena</taxon>
        <taxon>Pseudanabaena yagii</taxon>
    </lineage>
</organism>